<organism evidence="1 2">
    <name type="scientific">Vairimorpha ceranae</name>
    <dbReference type="NCBI Taxonomy" id="40302"/>
    <lineage>
        <taxon>Eukaryota</taxon>
        <taxon>Fungi</taxon>
        <taxon>Fungi incertae sedis</taxon>
        <taxon>Microsporidia</taxon>
        <taxon>Nosematidae</taxon>
        <taxon>Vairimorpha</taxon>
    </lineage>
</organism>
<gene>
    <name evidence="1" type="ORF">AAJ76_1260001430</name>
</gene>
<dbReference type="VEuPathDB" id="MicrosporidiaDB:G9O61_00g001490"/>
<protein>
    <submittedName>
        <fullName evidence="1">Subunit 4 of histone acetyltransferase</fullName>
    </submittedName>
</protein>
<dbReference type="GO" id="GO:0016740">
    <property type="term" value="F:transferase activity"/>
    <property type="evidence" value="ECO:0007669"/>
    <property type="project" value="UniProtKB-KW"/>
</dbReference>
<evidence type="ECO:0000313" key="2">
    <source>
        <dbReference type="Proteomes" id="UP000034350"/>
    </source>
</evidence>
<dbReference type="VEuPathDB" id="MicrosporidiaDB:G9O61_00g001220"/>
<sequence length="83" mass="9940">MSKKAKLAKQLEDLKFLVQKKSELLEKKNKIVSDLFKYETLYLEITQGFPLTKVSDYYVTNKLEKKKYLINDKDRIFSLEYPK</sequence>
<proteinExistence type="predicted"/>
<dbReference type="AlphaFoldDB" id="A0A0F9WAV6"/>
<reference evidence="1 2" key="1">
    <citation type="journal article" date="2015" name="Environ. Microbiol.">
        <title>Genome analyses suggest the presence of polyploidy and recent human-driven expansions in eight global populations of the honeybee pathogen Nosema ceranae.</title>
        <authorList>
            <person name="Pelin A."/>
            <person name="Selman M."/>
            <person name="Aris-Brosou S."/>
            <person name="Farinelli L."/>
            <person name="Corradi N."/>
        </authorList>
    </citation>
    <scope>NUCLEOTIDE SEQUENCE [LARGE SCALE GENOMIC DNA]</scope>
    <source>
        <strain evidence="1 2">PA08 1199</strain>
    </source>
</reference>
<dbReference type="RefSeq" id="XP_024329802.1">
    <property type="nucleotide sequence ID" value="XM_024473908.1"/>
</dbReference>
<dbReference type="OrthoDB" id="440324at2759"/>
<keyword evidence="1" id="KW-0808">Transferase</keyword>
<name>A0A0F9WAV6_9MICR</name>
<accession>A0A0F9WAV6</accession>
<dbReference type="VEuPathDB" id="MicrosporidiaDB:G9O61_00g011110"/>
<dbReference type="Proteomes" id="UP000034350">
    <property type="component" value="Unassembled WGS sequence"/>
</dbReference>
<keyword evidence="2" id="KW-1185">Reference proteome</keyword>
<dbReference type="VEuPathDB" id="MicrosporidiaDB:AAJ76_1260001430"/>
<evidence type="ECO:0000313" key="1">
    <source>
        <dbReference type="EMBL" id="KKO74060.1"/>
    </source>
</evidence>
<dbReference type="GeneID" id="36318807"/>
<dbReference type="EMBL" id="JPQZ01000126">
    <property type="protein sequence ID" value="KKO74060.1"/>
    <property type="molecule type" value="Genomic_DNA"/>
</dbReference>
<comment type="caution">
    <text evidence="1">The sequence shown here is derived from an EMBL/GenBank/DDBJ whole genome shotgun (WGS) entry which is preliminary data.</text>
</comment>